<proteinExistence type="predicted"/>
<sequence length="154" mass="17524">MNKLPPIALMSRDDTHFYVLLTDKDSLKQWFESGRLWQYSSVAKLIKSEAQEQGLFNQTLAMAHHYDALLFHLSAPACIDDALAQMAFVCRLYDLFLARKVPPMRALREWQAQIWETGVLPYGQPCRSQSSYSRLACALVPQLKGAMGKAPRPH</sequence>
<evidence type="ECO:0000313" key="1">
    <source>
        <dbReference type="EMBL" id="URD66896.1"/>
    </source>
</evidence>
<reference evidence="1" key="1">
    <citation type="submission" date="2022-05" db="EMBL/GenBank/DDBJ databases">
        <title>Alysiella filiformis genome sequencing.</title>
        <authorList>
            <person name="Viehboeck T."/>
        </authorList>
    </citation>
    <scope>NUCLEOTIDE SEQUENCE</scope>
    <source>
        <strain evidence="1">DSM 2580</strain>
    </source>
</reference>
<name>A0AAE9HUV1_9NEIS</name>
<protein>
    <submittedName>
        <fullName evidence="1">Uncharacterized protein</fullName>
    </submittedName>
</protein>
<dbReference type="Proteomes" id="UP001056819">
    <property type="component" value="Chromosome"/>
</dbReference>
<evidence type="ECO:0000313" key="2">
    <source>
        <dbReference type="Proteomes" id="UP001056819"/>
    </source>
</evidence>
<gene>
    <name evidence="1" type="ORF">LNQ82_06660</name>
</gene>
<dbReference type="RefSeq" id="WP_027022592.1">
    <property type="nucleotide sequence ID" value="NZ_CP097501.1"/>
</dbReference>
<organism evidence="1 2">
    <name type="scientific">Conchiformibius steedae DSM 2580</name>
    <dbReference type="NCBI Taxonomy" id="1121352"/>
    <lineage>
        <taxon>Bacteria</taxon>
        <taxon>Pseudomonadati</taxon>
        <taxon>Pseudomonadota</taxon>
        <taxon>Betaproteobacteria</taxon>
        <taxon>Neisseriales</taxon>
        <taxon>Neisseriaceae</taxon>
        <taxon>Conchiformibius</taxon>
    </lineage>
</organism>
<accession>A0AAE9HUV1</accession>
<dbReference type="EMBL" id="CP097501">
    <property type="protein sequence ID" value="URD66896.1"/>
    <property type="molecule type" value="Genomic_DNA"/>
</dbReference>
<dbReference type="AlphaFoldDB" id="A0AAE9HUV1"/>